<proteinExistence type="inferred from homology"/>
<sequence length="358" mass="39379">MYLLKSHYPVKRICSLNNALPTYSTGTQIVNLSTGTSKSKPLVPNEPAGPSVVSGKIPGPNSVRLLQELNSIQQANSVQLFANYGQSVGNYLLDMDQNWILDCFTQISSIPLGYNHPDLLKVFENSNNVKTMLNRPALGVFPDGEWPTKIKKVLLGVAPKGLSSHVTTMMCGSCSNENAFKNIFFWYRNKERGDLSDFPPEDISSCMKNQSPGSPDLCFLSFEGAFHGRTLGALSTTRSKYIHKIDAPSFDWPVAPFPKYQYPLETYQSENKKEDESSLAAVDELFESQRKKGRPIAGVIVEPIQAEGGDNEASPEFFQKLQAIVKKGPYGGAVVPIPPLNDMIDELPLLQSSSDSGH</sequence>
<dbReference type="Gene3D" id="3.40.640.10">
    <property type="entry name" value="Type I PLP-dependent aspartate aminotransferase-like (Major domain)"/>
    <property type="match status" value="1"/>
</dbReference>
<evidence type="ECO:0000256" key="2">
    <source>
        <dbReference type="ARBA" id="ARBA00008954"/>
    </source>
</evidence>
<keyword evidence="5 6" id="KW-0663">Pyridoxal phosphate</keyword>
<evidence type="ECO:0000256" key="4">
    <source>
        <dbReference type="ARBA" id="ARBA00022679"/>
    </source>
</evidence>
<evidence type="ECO:0000256" key="7">
    <source>
        <dbReference type="SAM" id="MobiDB-lite"/>
    </source>
</evidence>
<feature type="region of interest" description="Disordered" evidence="7">
    <location>
        <begin position="34"/>
        <end position="53"/>
    </location>
</feature>
<evidence type="ECO:0000256" key="1">
    <source>
        <dbReference type="ARBA" id="ARBA00001933"/>
    </source>
</evidence>
<evidence type="ECO:0000256" key="6">
    <source>
        <dbReference type="RuleBase" id="RU003560"/>
    </source>
</evidence>
<dbReference type="PIRSF" id="PIRSF000521">
    <property type="entry name" value="Transaminase_4ab_Lys_Orn"/>
    <property type="match status" value="1"/>
</dbReference>
<dbReference type="PANTHER" id="PTHR43206">
    <property type="entry name" value="AMINOTRANSFERASE"/>
    <property type="match status" value="1"/>
</dbReference>
<dbReference type="AlphaFoldDB" id="A0A9P0A3I9"/>
<dbReference type="GO" id="GO:0009450">
    <property type="term" value="P:gamma-aminobutyric acid catabolic process"/>
    <property type="evidence" value="ECO:0007669"/>
    <property type="project" value="TreeGrafter"/>
</dbReference>
<dbReference type="InterPro" id="IPR005814">
    <property type="entry name" value="Aminotrans_3"/>
</dbReference>
<dbReference type="Gene3D" id="3.90.1150.10">
    <property type="entry name" value="Aspartate Aminotransferase, domain 1"/>
    <property type="match status" value="1"/>
</dbReference>
<protein>
    <recommendedName>
        <fullName evidence="10">4-aminobutyrate aminotransferase</fullName>
    </recommendedName>
</protein>
<dbReference type="EMBL" id="OU963862">
    <property type="protein sequence ID" value="CAH0382648.1"/>
    <property type="molecule type" value="Genomic_DNA"/>
</dbReference>
<dbReference type="GO" id="GO:0030170">
    <property type="term" value="F:pyridoxal phosphate binding"/>
    <property type="evidence" value="ECO:0007669"/>
    <property type="project" value="InterPro"/>
</dbReference>
<dbReference type="Pfam" id="PF00202">
    <property type="entry name" value="Aminotran_3"/>
    <property type="match status" value="1"/>
</dbReference>
<reference evidence="8" key="1">
    <citation type="submission" date="2021-12" db="EMBL/GenBank/DDBJ databases">
        <authorList>
            <person name="King R."/>
        </authorList>
    </citation>
    <scope>NUCLEOTIDE SEQUENCE</scope>
</reference>
<keyword evidence="9" id="KW-1185">Reference proteome</keyword>
<gene>
    <name evidence="8" type="ORF">BEMITA_LOCUS2165</name>
</gene>
<dbReference type="SUPFAM" id="SSF53383">
    <property type="entry name" value="PLP-dependent transferases"/>
    <property type="match status" value="1"/>
</dbReference>
<dbReference type="Proteomes" id="UP001152759">
    <property type="component" value="Chromosome 1"/>
</dbReference>
<dbReference type="InterPro" id="IPR015421">
    <property type="entry name" value="PyrdxlP-dep_Trfase_major"/>
</dbReference>
<name>A0A9P0A3I9_BEMTA</name>
<evidence type="ECO:0000313" key="9">
    <source>
        <dbReference type="Proteomes" id="UP001152759"/>
    </source>
</evidence>
<comment type="cofactor">
    <cofactor evidence="1">
        <name>pyridoxal 5'-phosphate</name>
        <dbReference type="ChEBI" id="CHEBI:597326"/>
    </cofactor>
</comment>
<evidence type="ECO:0000256" key="5">
    <source>
        <dbReference type="ARBA" id="ARBA00022898"/>
    </source>
</evidence>
<dbReference type="InterPro" id="IPR015422">
    <property type="entry name" value="PyrdxlP-dep_Trfase_small"/>
</dbReference>
<keyword evidence="4" id="KW-0808">Transferase</keyword>
<organism evidence="8 9">
    <name type="scientific">Bemisia tabaci</name>
    <name type="common">Sweetpotato whitefly</name>
    <name type="synonym">Aleurodes tabaci</name>
    <dbReference type="NCBI Taxonomy" id="7038"/>
    <lineage>
        <taxon>Eukaryota</taxon>
        <taxon>Metazoa</taxon>
        <taxon>Ecdysozoa</taxon>
        <taxon>Arthropoda</taxon>
        <taxon>Hexapoda</taxon>
        <taxon>Insecta</taxon>
        <taxon>Pterygota</taxon>
        <taxon>Neoptera</taxon>
        <taxon>Paraneoptera</taxon>
        <taxon>Hemiptera</taxon>
        <taxon>Sternorrhyncha</taxon>
        <taxon>Aleyrodoidea</taxon>
        <taxon>Aleyrodidae</taxon>
        <taxon>Aleyrodinae</taxon>
        <taxon>Bemisia</taxon>
    </lineage>
</organism>
<dbReference type="GO" id="GO:0005739">
    <property type="term" value="C:mitochondrion"/>
    <property type="evidence" value="ECO:0007669"/>
    <property type="project" value="TreeGrafter"/>
</dbReference>
<evidence type="ECO:0008006" key="10">
    <source>
        <dbReference type="Google" id="ProtNLM"/>
    </source>
</evidence>
<keyword evidence="3" id="KW-0032">Aminotransferase</keyword>
<comment type="similarity">
    <text evidence="2 6">Belongs to the class-III pyridoxal-phosphate-dependent aminotransferase family.</text>
</comment>
<evidence type="ECO:0000256" key="3">
    <source>
        <dbReference type="ARBA" id="ARBA00022576"/>
    </source>
</evidence>
<dbReference type="InterPro" id="IPR015424">
    <property type="entry name" value="PyrdxlP-dep_Trfase"/>
</dbReference>
<evidence type="ECO:0000313" key="8">
    <source>
        <dbReference type="EMBL" id="CAH0382648.1"/>
    </source>
</evidence>
<dbReference type="GO" id="GO:0008483">
    <property type="term" value="F:transaminase activity"/>
    <property type="evidence" value="ECO:0007669"/>
    <property type="project" value="UniProtKB-KW"/>
</dbReference>
<dbReference type="PANTHER" id="PTHR43206:SF1">
    <property type="entry name" value="4-AMINOBUTYRATE AMINOTRANSFERASE, MITOCHONDRIAL"/>
    <property type="match status" value="1"/>
</dbReference>
<accession>A0A9P0A3I9</accession>